<dbReference type="Proteomes" id="UP000518892">
    <property type="component" value="Unassembled WGS sequence"/>
</dbReference>
<feature type="compositionally biased region" description="Low complexity" evidence="1">
    <location>
        <begin position="26"/>
        <end position="36"/>
    </location>
</feature>
<evidence type="ECO:0000313" key="2">
    <source>
        <dbReference type="EMBL" id="MBB3231140.1"/>
    </source>
</evidence>
<feature type="region of interest" description="Disordered" evidence="1">
    <location>
        <begin position="1"/>
        <end position="44"/>
    </location>
</feature>
<protein>
    <submittedName>
        <fullName evidence="2">Uncharacterized protein</fullName>
    </submittedName>
</protein>
<evidence type="ECO:0000256" key="1">
    <source>
        <dbReference type="SAM" id="MobiDB-lite"/>
    </source>
</evidence>
<feature type="compositionally biased region" description="Basic residues" evidence="1">
    <location>
        <begin position="1"/>
        <end position="11"/>
    </location>
</feature>
<dbReference type="AlphaFoldDB" id="A0A7W5EVK7"/>
<gene>
    <name evidence="2" type="ORF">FHR97_001992</name>
</gene>
<keyword evidence="3" id="KW-1185">Reference proteome</keyword>
<sequence length="44" mass="5016">MKGVRRARRGWPRCPVDQSSGSPAASSNRRSMMSSRDTPRRRAR</sequence>
<name>A0A7W5EVK7_9GAMM</name>
<evidence type="ECO:0000313" key="3">
    <source>
        <dbReference type="Proteomes" id="UP000518892"/>
    </source>
</evidence>
<dbReference type="EMBL" id="JACHXR010000004">
    <property type="protein sequence ID" value="MBB3231140.1"/>
    <property type="molecule type" value="Genomic_DNA"/>
</dbReference>
<organism evidence="2 3">
    <name type="scientific">Halomonas stenophila</name>
    <dbReference type="NCBI Taxonomy" id="795312"/>
    <lineage>
        <taxon>Bacteria</taxon>
        <taxon>Pseudomonadati</taxon>
        <taxon>Pseudomonadota</taxon>
        <taxon>Gammaproteobacteria</taxon>
        <taxon>Oceanospirillales</taxon>
        <taxon>Halomonadaceae</taxon>
        <taxon>Halomonas</taxon>
    </lineage>
</organism>
<reference evidence="2 3" key="1">
    <citation type="submission" date="2020-08" db="EMBL/GenBank/DDBJ databases">
        <title>Genomic Encyclopedia of Type Strains, Phase III (KMG-III): the genomes of soil and plant-associated and newly described type strains.</title>
        <authorList>
            <person name="Whitman W."/>
        </authorList>
    </citation>
    <scope>NUCLEOTIDE SEQUENCE [LARGE SCALE GENOMIC DNA]</scope>
    <source>
        <strain evidence="2 3">CECT 7744</strain>
    </source>
</reference>
<accession>A0A7W5EVK7</accession>
<proteinExistence type="predicted"/>
<comment type="caution">
    <text evidence="2">The sequence shown here is derived from an EMBL/GenBank/DDBJ whole genome shotgun (WGS) entry which is preliminary data.</text>
</comment>